<dbReference type="OMA" id="FTKIYAQ"/>
<evidence type="ECO:0000256" key="9">
    <source>
        <dbReference type="PROSITE-ProRule" id="PRU00282"/>
    </source>
</evidence>
<dbReference type="InterPro" id="IPR018108">
    <property type="entry name" value="MCP_transmembrane"/>
</dbReference>
<keyword evidence="8 9" id="KW-0472">Membrane</keyword>
<feature type="transmembrane region" description="Helical" evidence="11">
    <location>
        <begin position="108"/>
        <end position="130"/>
    </location>
</feature>
<gene>
    <name evidence="12" type="ORF">M427DRAFT_27264</name>
</gene>
<dbReference type="AlphaFoldDB" id="A0A139AY36"/>
<reference evidence="12 13" key="1">
    <citation type="journal article" date="2015" name="Genome Biol. Evol.">
        <title>Phylogenomic analyses indicate that early fungi evolved digesting cell walls of algal ancestors of land plants.</title>
        <authorList>
            <person name="Chang Y."/>
            <person name="Wang S."/>
            <person name="Sekimoto S."/>
            <person name="Aerts A.L."/>
            <person name="Choi C."/>
            <person name="Clum A."/>
            <person name="LaButti K.M."/>
            <person name="Lindquist E.A."/>
            <person name="Yee Ngan C."/>
            <person name="Ohm R.A."/>
            <person name="Salamov A.A."/>
            <person name="Grigoriev I.V."/>
            <person name="Spatafora J.W."/>
            <person name="Berbee M.L."/>
        </authorList>
    </citation>
    <scope>NUCLEOTIDE SEQUENCE [LARGE SCALE GENOMIC DNA]</scope>
    <source>
        <strain evidence="12 13">JEL478</strain>
    </source>
</reference>
<feature type="repeat" description="Solcar" evidence="9">
    <location>
        <begin position="110"/>
        <end position="211"/>
    </location>
</feature>
<feature type="repeat" description="Solcar" evidence="9">
    <location>
        <begin position="15"/>
        <end position="97"/>
    </location>
</feature>
<evidence type="ECO:0000313" key="13">
    <source>
        <dbReference type="Proteomes" id="UP000070544"/>
    </source>
</evidence>
<evidence type="ECO:0000256" key="6">
    <source>
        <dbReference type="ARBA" id="ARBA00022989"/>
    </source>
</evidence>
<dbReference type="Pfam" id="PF00153">
    <property type="entry name" value="Mito_carr"/>
    <property type="match status" value="3"/>
</dbReference>
<dbReference type="PANTHER" id="PTHR45624">
    <property type="entry name" value="MITOCHONDRIAL BASIC AMINO ACIDS TRANSPORTER-RELATED"/>
    <property type="match status" value="1"/>
</dbReference>
<accession>A0A139AY36</accession>
<dbReference type="SUPFAM" id="SSF103506">
    <property type="entry name" value="Mitochondrial carrier"/>
    <property type="match status" value="1"/>
</dbReference>
<keyword evidence="7" id="KW-0496">Mitochondrion</keyword>
<evidence type="ECO:0000256" key="8">
    <source>
        <dbReference type="ARBA" id="ARBA00023136"/>
    </source>
</evidence>
<keyword evidence="6 11" id="KW-1133">Transmembrane helix</keyword>
<sequence>MTTTPHLPHAAREVAYAHRVTIASGVMSITGTLVGFPFDSLKTRMQTHKYASLLQCVRDTWRAEGLLGFYRGVVPPLLTITTVKSISFSIYAAARDRMYALSALPRDLTLVAAVSSFSGALTGAAVSVLACPLELVKVQRQLERLLVAERNGNGNGTGAVRIAEGSSWRTARNIYRVNGVAGLYRGFPMQVAKESVGTAVYFGTYEAAKYALLQLLPNHAPAAHFLAGGTCGVLSWLVIFPADLLKSVVQRDAQLPPAQRKYMGFRDAFRDIMRVSGVRGLYNGFSATLVRAFPLHSLNFLIYEQVLKACDGLRGEIS</sequence>
<dbReference type="GO" id="GO:0022857">
    <property type="term" value="F:transmembrane transporter activity"/>
    <property type="evidence" value="ECO:0007669"/>
    <property type="project" value="TreeGrafter"/>
</dbReference>
<evidence type="ECO:0000256" key="2">
    <source>
        <dbReference type="ARBA" id="ARBA00006375"/>
    </source>
</evidence>
<comment type="similarity">
    <text evidence="2 10">Belongs to the mitochondrial carrier (TC 2.A.29) family.</text>
</comment>
<evidence type="ECO:0000256" key="7">
    <source>
        <dbReference type="ARBA" id="ARBA00023128"/>
    </source>
</evidence>
<keyword evidence="4 9" id="KW-0812">Transmembrane</keyword>
<evidence type="ECO:0000256" key="5">
    <source>
        <dbReference type="ARBA" id="ARBA00022737"/>
    </source>
</evidence>
<name>A0A139AY36_GONPJ</name>
<dbReference type="GO" id="GO:0031966">
    <property type="term" value="C:mitochondrial membrane"/>
    <property type="evidence" value="ECO:0007669"/>
    <property type="project" value="UniProtKB-SubCell"/>
</dbReference>
<keyword evidence="3 10" id="KW-0813">Transport</keyword>
<dbReference type="EMBL" id="KQ965732">
    <property type="protein sequence ID" value="KXS21658.1"/>
    <property type="molecule type" value="Genomic_DNA"/>
</dbReference>
<evidence type="ECO:0000256" key="1">
    <source>
        <dbReference type="ARBA" id="ARBA00004225"/>
    </source>
</evidence>
<evidence type="ECO:0000256" key="10">
    <source>
        <dbReference type="RuleBase" id="RU000488"/>
    </source>
</evidence>
<dbReference type="PROSITE" id="PS50920">
    <property type="entry name" value="SOLCAR"/>
    <property type="match status" value="3"/>
</dbReference>
<proteinExistence type="inferred from homology"/>
<evidence type="ECO:0000256" key="4">
    <source>
        <dbReference type="ARBA" id="ARBA00022692"/>
    </source>
</evidence>
<dbReference type="InterPro" id="IPR050567">
    <property type="entry name" value="Mitochondrial_Carrier"/>
</dbReference>
<keyword evidence="13" id="KW-1185">Reference proteome</keyword>
<dbReference type="PANTHER" id="PTHR45624:SF9">
    <property type="entry name" value="CARRIER PROTEIN, PUTATIVE (AFU_ORTHOLOGUE AFUA_4G06390)-RELATED"/>
    <property type="match status" value="1"/>
</dbReference>
<organism evidence="12 13">
    <name type="scientific">Gonapodya prolifera (strain JEL478)</name>
    <name type="common">Monoblepharis prolifera</name>
    <dbReference type="NCBI Taxonomy" id="1344416"/>
    <lineage>
        <taxon>Eukaryota</taxon>
        <taxon>Fungi</taxon>
        <taxon>Fungi incertae sedis</taxon>
        <taxon>Chytridiomycota</taxon>
        <taxon>Chytridiomycota incertae sedis</taxon>
        <taxon>Monoblepharidomycetes</taxon>
        <taxon>Monoblepharidales</taxon>
        <taxon>Gonapodyaceae</taxon>
        <taxon>Gonapodya</taxon>
    </lineage>
</organism>
<dbReference type="OrthoDB" id="2382881at2759"/>
<protein>
    <submittedName>
        <fullName evidence="12">Mitochondrial carrier</fullName>
    </submittedName>
</protein>
<dbReference type="Gene3D" id="1.50.40.10">
    <property type="entry name" value="Mitochondrial carrier domain"/>
    <property type="match status" value="1"/>
</dbReference>
<keyword evidence="5" id="KW-0677">Repeat</keyword>
<evidence type="ECO:0000256" key="3">
    <source>
        <dbReference type="ARBA" id="ARBA00022448"/>
    </source>
</evidence>
<dbReference type="InterPro" id="IPR023395">
    <property type="entry name" value="MCP_dom_sf"/>
</dbReference>
<dbReference type="Proteomes" id="UP000070544">
    <property type="component" value="Unassembled WGS sequence"/>
</dbReference>
<feature type="repeat" description="Solcar" evidence="9">
    <location>
        <begin position="219"/>
        <end position="309"/>
    </location>
</feature>
<evidence type="ECO:0000313" key="12">
    <source>
        <dbReference type="EMBL" id="KXS21658.1"/>
    </source>
</evidence>
<comment type="subcellular location">
    <subcellularLocation>
        <location evidence="1">Mitochondrion membrane</location>
        <topology evidence="1">Multi-pass membrane protein</topology>
    </subcellularLocation>
</comment>
<feature type="transmembrane region" description="Helical" evidence="11">
    <location>
        <begin position="20"/>
        <end position="38"/>
    </location>
</feature>
<dbReference type="STRING" id="1344416.A0A139AY36"/>
<evidence type="ECO:0000256" key="11">
    <source>
        <dbReference type="SAM" id="Phobius"/>
    </source>
</evidence>